<sequence length="151" mass="16994">MHFTATIKNFITLQQLKDAGIFRFNTKRLAQKFHHNINVLFHHNSSIKAIAIIQSNRLLLHNFILYHFLELVPRPTNAHQAHLNIETNTSKLSALHSSLQAVIRNPTATSNNRLTISFMSTKYFKALSSDGSLPPLPTPPPPPNSTFSSSK</sequence>
<keyword evidence="3" id="KW-1185">Reference proteome</keyword>
<organism evidence="2 3">
    <name type="scientific">Mucor plumbeus</name>
    <dbReference type="NCBI Taxonomy" id="97098"/>
    <lineage>
        <taxon>Eukaryota</taxon>
        <taxon>Fungi</taxon>
        <taxon>Fungi incertae sedis</taxon>
        <taxon>Mucoromycota</taxon>
        <taxon>Mucoromycotina</taxon>
        <taxon>Mucoromycetes</taxon>
        <taxon>Mucorales</taxon>
        <taxon>Mucorineae</taxon>
        <taxon>Mucoraceae</taxon>
        <taxon>Mucor</taxon>
    </lineage>
</organism>
<evidence type="ECO:0000313" key="2">
    <source>
        <dbReference type="EMBL" id="KAG2204290.1"/>
    </source>
</evidence>
<feature type="region of interest" description="Disordered" evidence="1">
    <location>
        <begin position="130"/>
        <end position="151"/>
    </location>
</feature>
<gene>
    <name evidence="2" type="ORF">INT46_004548</name>
</gene>
<evidence type="ECO:0000313" key="3">
    <source>
        <dbReference type="Proteomes" id="UP000650833"/>
    </source>
</evidence>
<protein>
    <submittedName>
        <fullName evidence="2">Uncharacterized protein</fullName>
    </submittedName>
</protein>
<feature type="compositionally biased region" description="Pro residues" evidence="1">
    <location>
        <begin position="134"/>
        <end position="144"/>
    </location>
</feature>
<dbReference type="EMBL" id="JAEPRC010000201">
    <property type="protein sequence ID" value="KAG2204290.1"/>
    <property type="molecule type" value="Genomic_DNA"/>
</dbReference>
<name>A0A8H7V217_9FUNG</name>
<evidence type="ECO:0000256" key="1">
    <source>
        <dbReference type="SAM" id="MobiDB-lite"/>
    </source>
</evidence>
<dbReference type="AlphaFoldDB" id="A0A8H7V217"/>
<dbReference type="Proteomes" id="UP000650833">
    <property type="component" value="Unassembled WGS sequence"/>
</dbReference>
<comment type="caution">
    <text evidence="2">The sequence shown here is derived from an EMBL/GenBank/DDBJ whole genome shotgun (WGS) entry which is preliminary data.</text>
</comment>
<accession>A0A8H7V217</accession>
<reference evidence="2" key="1">
    <citation type="submission" date="2020-12" db="EMBL/GenBank/DDBJ databases">
        <title>Metabolic potential, ecology and presence of endohyphal bacteria is reflected in genomic diversity of Mucoromycotina.</title>
        <authorList>
            <person name="Muszewska A."/>
            <person name="Okrasinska A."/>
            <person name="Steczkiewicz K."/>
            <person name="Drgas O."/>
            <person name="Orlowska M."/>
            <person name="Perlinska-Lenart U."/>
            <person name="Aleksandrzak-Piekarczyk T."/>
            <person name="Szatraj K."/>
            <person name="Zielenkiewicz U."/>
            <person name="Pilsyk S."/>
            <person name="Malc E."/>
            <person name="Mieczkowski P."/>
            <person name="Kruszewska J.S."/>
            <person name="Biernat P."/>
            <person name="Pawlowska J."/>
        </authorList>
    </citation>
    <scope>NUCLEOTIDE SEQUENCE</scope>
    <source>
        <strain evidence="2">CBS 226.32</strain>
    </source>
</reference>
<proteinExistence type="predicted"/>